<dbReference type="PANTHER" id="PTHR36102:SF5">
    <property type="entry name" value="YDR124W-LIKE HELICAL BUNDLE DOMAIN-CONTAINING PROTEIN"/>
    <property type="match status" value="1"/>
</dbReference>
<dbReference type="KEGG" id="cim:CIMG_08421"/>
<feature type="compositionally biased region" description="Low complexity" evidence="1">
    <location>
        <begin position="237"/>
        <end position="249"/>
    </location>
</feature>
<dbReference type="InterPro" id="IPR021264">
    <property type="entry name" value="AFUB_079030/YDR124W-like"/>
</dbReference>
<dbReference type="RefSeq" id="XP_001241258.1">
    <property type="nucleotide sequence ID" value="XM_001241257.2"/>
</dbReference>
<feature type="region of interest" description="Disordered" evidence="1">
    <location>
        <begin position="231"/>
        <end position="254"/>
    </location>
</feature>
<proteinExistence type="predicted"/>
<evidence type="ECO:0000313" key="3">
    <source>
        <dbReference type="EMBL" id="EAS29675.3"/>
    </source>
</evidence>
<evidence type="ECO:0000256" key="1">
    <source>
        <dbReference type="SAM" id="MobiDB-lite"/>
    </source>
</evidence>
<keyword evidence="4" id="KW-1185">Reference proteome</keyword>
<dbReference type="EMBL" id="GG704913">
    <property type="protein sequence ID" value="EAS29675.3"/>
    <property type="molecule type" value="Genomic_DNA"/>
</dbReference>
<dbReference type="PANTHER" id="PTHR36102">
    <property type="entry name" value="CHROMOSOME 10, WHOLE GENOME SHOTGUN SEQUENCE"/>
    <property type="match status" value="1"/>
</dbReference>
<accession>J3K5H1</accession>
<organism evidence="3 4">
    <name type="scientific">Coccidioides immitis (strain RS)</name>
    <name type="common">Valley fever fungus</name>
    <dbReference type="NCBI Taxonomy" id="246410"/>
    <lineage>
        <taxon>Eukaryota</taxon>
        <taxon>Fungi</taxon>
        <taxon>Dikarya</taxon>
        <taxon>Ascomycota</taxon>
        <taxon>Pezizomycotina</taxon>
        <taxon>Eurotiomycetes</taxon>
        <taxon>Eurotiomycetidae</taxon>
        <taxon>Onygenales</taxon>
        <taxon>Onygenaceae</taxon>
        <taxon>Coccidioides</taxon>
    </lineage>
</organism>
<dbReference type="OrthoDB" id="5338458at2759"/>
<dbReference type="GeneID" id="4559303"/>
<reference evidence="4" key="2">
    <citation type="journal article" date="2010" name="Genome Res.">
        <title>Population genomic sequencing of Coccidioides fungi reveals recent hybridization and transposon control.</title>
        <authorList>
            <person name="Neafsey D.E."/>
            <person name="Barker B.M."/>
            <person name="Sharpton T.J."/>
            <person name="Stajich J.E."/>
            <person name="Park D.J."/>
            <person name="Whiston E."/>
            <person name="Hung C.-Y."/>
            <person name="McMahan C."/>
            <person name="White J."/>
            <person name="Sykes S."/>
            <person name="Heiman D."/>
            <person name="Young S."/>
            <person name="Zeng Q."/>
            <person name="Abouelleil A."/>
            <person name="Aftuck L."/>
            <person name="Bessette D."/>
            <person name="Brown A."/>
            <person name="FitzGerald M."/>
            <person name="Lui A."/>
            <person name="Macdonald J.P."/>
            <person name="Priest M."/>
            <person name="Orbach M.J."/>
            <person name="Galgiani J.N."/>
            <person name="Kirkland T.N."/>
            <person name="Cole G.T."/>
            <person name="Birren B.W."/>
            <person name="Henn M.R."/>
            <person name="Taylor J.W."/>
            <person name="Rounsley S.D."/>
        </authorList>
    </citation>
    <scope>GENOME REANNOTATION</scope>
    <source>
        <strain evidence="4">RS</strain>
    </source>
</reference>
<dbReference type="OMA" id="WIRFIEP"/>
<dbReference type="AlphaFoldDB" id="J3K5H1"/>
<feature type="domain" description="Subtelomeric hrmA-associated cluster protein AFUB-079030/YDR124W-like helical bundle" evidence="2">
    <location>
        <begin position="92"/>
        <end position="211"/>
    </location>
</feature>
<reference evidence="4" key="1">
    <citation type="journal article" date="2009" name="Genome Res.">
        <title>Comparative genomic analyses of the human fungal pathogens Coccidioides and their relatives.</title>
        <authorList>
            <person name="Sharpton T.J."/>
            <person name="Stajich J.E."/>
            <person name="Rounsley S.D."/>
            <person name="Gardner M.J."/>
            <person name="Wortman J.R."/>
            <person name="Jordar V.S."/>
            <person name="Maiti R."/>
            <person name="Kodira C.D."/>
            <person name="Neafsey D.E."/>
            <person name="Zeng Q."/>
            <person name="Hung C.-Y."/>
            <person name="McMahan C."/>
            <person name="Muszewska A."/>
            <person name="Grynberg M."/>
            <person name="Mandel M.A."/>
            <person name="Kellner E.M."/>
            <person name="Barker B.M."/>
            <person name="Galgiani J.N."/>
            <person name="Orbach M.J."/>
            <person name="Kirkland T.N."/>
            <person name="Cole G.T."/>
            <person name="Henn M.R."/>
            <person name="Birren B.W."/>
            <person name="Taylor J.W."/>
        </authorList>
    </citation>
    <scope>NUCLEOTIDE SEQUENCE [LARGE SCALE GENOMIC DNA]</scope>
    <source>
        <strain evidence="4">RS</strain>
    </source>
</reference>
<evidence type="ECO:0000259" key="2">
    <source>
        <dbReference type="Pfam" id="PF11001"/>
    </source>
</evidence>
<protein>
    <recommendedName>
        <fullName evidence="2">Subtelomeric hrmA-associated cluster protein AFUB-079030/YDR124W-like helical bundle domain-containing protein</fullName>
    </recommendedName>
</protein>
<name>J3K5H1_COCIM</name>
<dbReference type="InParanoid" id="J3K5H1"/>
<evidence type="ECO:0000313" key="4">
    <source>
        <dbReference type="Proteomes" id="UP000001261"/>
    </source>
</evidence>
<dbReference type="Proteomes" id="UP000001261">
    <property type="component" value="Unassembled WGS sequence"/>
</dbReference>
<dbReference type="VEuPathDB" id="FungiDB:CIMG_08421"/>
<gene>
    <name evidence="3" type="ORF">CIMG_08421</name>
</gene>
<dbReference type="STRING" id="246410.J3K5H1"/>
<dbReference type="InterPro" id="IPR047092">
    <property type="entry name" value="AFUB_07903/YDR124W-like_hel"/>
</dbReference>
<dbReference type="Pfam" id="PF11001">
    <property type="entry name" value="AFUB_07903_YDR124W_hel"/>
    <property type="match status" value="1"/>
</dbReference>
<sequence length="269" mass="31088">MTDGSPHSKGRELTQIRVPVPIKIPYPHFAMITIDHAGDIKYHTSFSAERDCYHIFDRDVKERFLQLADTRRGALSEVDKDSELDERRVDLRIGDKETVKAYYYAAFRGFQQINCRTLSRAWIRFIEPKKQAMYPYKKGPVTKPPWWPADVEHREPDHLKTPCRVQLLVHILKLCTVTADQLEDAGKDVRRQITPVERWEILEEICMVRRMEERYERGEIDANTTVNVVNRSKKRVSSSSAGVTSPTSSDLEPDMITSAVDIELSVKKS</sequence>